<dbReference type="GO" id="GO:0006457">
    <property type="term" value="P:protein folding"/>
    <property type="evidence" value="ECO:0007669"/>
    <property type="project" value="InterPro"/>
</dbReference>
<dbReference type="PANTHER" id="PTHR36570:SF2">
    <property type="entry name" value="DISULFIDE BOND FORMATION PROTEIN B"/>
    <property type="match status" value="1"/>
</dbReference>
<keyword evidence="12 14" id="KW-0143">Chaperone</keyword>
<evidence type="ECO:0000313" key="16">
    <source>
        <dbReference type="EMBL" id="AEP30319.1"/>
    </source>
</evidence>
<dbReference type="GO" id="GO:0005886">
    <property type="term" value="C:plasma membrane"/>
    <property type="evidence" value="ECO:0007669"/>
    <property type="project" value="UniProtKB-SubCell"/>
</dbReference>
<proteinExistence type="inferred from homology"/>
<keyword evidence="17" id="KW-1185">Reference proteome</keyword>
<evidence type="ECO:0000256" key="13">
    <source>
        <dbReference type="ARBA" id="ARBA00023284"/>
    </source>
</evidence>
<dbReference type="PANTHER" id="PTHR36570">
    <property type="entry name" value="DISULFIDE BOND FORMATION PROTEIN B"/>
    <property type="match status" value="1"/>
</dbReference>
<evidence type="ECO:0000256" key="3">
    <source>
        <dbReference type="ARBA" id="ARBA00022448"/>
    </source>
</evidence>
<evidence type="ECO:0000256" key="5">
    <source>
        <dbReference type="ARBA" id="ARBA00022519"/>
    </source>
</evidence>
<evidence type="ECO:0000256" key="15">
    <source>
        <dbReference type="SAM" id="Phobius"/>
    </source>
</evidence>
<gene>
    <name evidence="14 16" type="primary">dsbB</name>
    <name evidence="16" type="ordered locus">GNIT_2216</name>
</gene>
<dbReference type="HOGENOM" id="CLU_098660_2_0_6"/>
<dbReference type="GO" id="GO:0015035">
    <property type="term" value="F:protein-disulfide reductase activity"/>
    <property type="evidence" value="ECO:0007669"/>
    <property type="project" value="UniProtKB-UniRule"/>
</dbReference>
<reference evidence="16 17" key="1">
    <citation type="journal article" date="2011" name="J. Bacteriol.">
        <title>Complete genome sequence of seawater bacterium Glaciecola nitratireducens FR1064T.</title>
        <authorList>
            <person name="Bian F."/>
            <person name="Qin Q.L."/>
            <person name="Xie B.B."/>
            <person name="Shu Y.L."/>
            <person name="Zhang X.Y."/>
            <person name="Yu Y."/>
            <person name="Chen B."/>
            <person name="Chen X.L."/>
            <person name="Zhou B.C."/>
            <person name="Zhang Y.Z."/>
        </authorList>
    </citation>
    <scope>NUCLEOTIDE SEQUENCE [LARGE SCALE GENOMIC DNA]</scope>
    <source>
        <strain evidence="17">JCM 12485 / KCTC 12276 / FR1064</strain>
    </source>
</reference>
<dbReference type="RefSeq" id="WP_014109192.1">
    <property type="nucleotide sequence ID" value="NC_016041.1"/>
</dbReference>
<keyword evidence="7 14" id="KW-0249">Electron transport</keyword>
<dbReference type="InterPro" id="IPR023380">
    <property type="entry name" value="DsbB-like_sf"/>
</dbReference>
<keyword evidence="6 14" id="KW-0812">Transmembrane</keyword>
<feature type="topological domain" description="Cytoplasmic" evidence="14">
    <location>
        <begin position="66"/>
        <end position="71"/>
    </location>
</feature>
<protein>
    <recommendedName>
        <fullName evidence="14">Disulfide bond formation protein B</fullName>
    </recommendedName>
    <alternativeName>
        <fullName evidence="14">Disulfide oxidoreductase</fullName>
    </alternativeName>
</protein>
<feature type="disulfide bond" description="Redox-active" evidence="14">
    <location>
        <begin position="41"/>
        <end position="44"/>
    </location>
</feature>
<comment type="subcellular location">
    <subcellularLocation>
        <location evidence="1 14">Cell inner membrane</location>
        <topology evidence="1 14">Multi-pass membrane protein</topology>
    </subcellularLocation>
</comment>
<feature type="disulfide bond" description="Redox-active" evidence="14">
    <location>
        <begin position="105"/>
        <end position="131"/>
    </location>
</feature>
<dbReference type="KEGG" id="gni:GNIT_2216"/>
<evidence type="ECO:0000256" key="11">
    <source>
        <dbReference type="ARBA" id="ARBA00023157"/>
    </source>
</evidence>
<feature type="topological domain" description="Cytoplasmic" evidence="14">
    <location>
        <begin position="165"/>
        <end position="180"/>
    </location>
</feature>
<dbReference type="InterPro" id="IPR022920">
    <property type="entry name" value="Disulphide_bond_form_DsbB"/>
</dbReference>
<accession>G4QHU2</accession>
<evidence type="ECO:0000256" key="10">
    <source>
        <dbReference type="ARBA" id="ARBA00023136"/>
    </source>
</evidence>
<evidence type="ECO:0000256" key="12">
    <source>
        <dbReference type="ARBA" id="ARBA00023186"/>
    </source>
</evidence>
<keyword evidence="13 14" id="KW-0676">Redox-active center</keyword>
<dbReference type="STRING" id="1085623.GNIT_2216"/>
<dbReference type="HAMAP" id="MF_00286">
    <property type="entry name" value="DsbB"/>
    <property type="match status" value="1"/>
</dbReference>
<comment type="caution">
    <text evidence="14">Lacks conserved residue(s) required for the propagation of feature annotation.</text>
</comment>
<evidence type="ECO:0000256" key="14">
    <source>
        <dbReference type="HAMAP-Rule" id="MF_00286"/>
    </source>
</evidence>
<keyword evidence="3 14" id="KW-0813">Transport</keyword>
<dbReference type="EMBL" id="CP003060">
    <property type="protein sequence ID" value="AEP30319.1"/>
    <property type="molecule type" value="Genomic_DNA"/>
</dbReference>
<keyword evidence="10 14" id="KW-0472">Membrane</keyword>
<dbReference type="Proteomes" id="UP000009282">
    <property type="component" value="Chromosome"/>
</dbReference>
<evidence type="ECO:0000256" key="8">
    <source>
        <dbReference type="ARBA" id="ARBA00022989"/>
    </source>
</evidence>
<comment type="similarity">
    <text evidence="2 14">Belongs to the DsbB family.</text>
</comment>
<evidence type="ECO:0000256" key="6">
    <source>
        <dbReference type="ARBA" id="ARBA00022692"/>
    </source>
</evidence>
<evidence type="ECO:0000256" key="1">
    <source>
        <dbReference type="ARBA" id="ARBA00004429"/>
    </source>
</evidence>
<evidence type="ECO:0000256" key="7">
    <source>
        <dbReference type="ARBA" id="ARBA00022982"/>
    </source>
</evidence>
<organism evidence="16 17">
    <name type="scientific">Glaciecola nitratireducens (strain JCM 12485 / KCTC 12276 / FR1064)</name>
    <dbReference type="NCBI Taxonomy" id="1085623"/>
    <lineage>
        <taxon>Bacteria</taxon>
        <taxon>Pseudomonadati</taxon>
        <taxon>Pseudomonadota</taxon>
        <taxon>Gammaproteobacteria</taxon>
        <taxon>Alteromonadales</taxon>
        <taxon>Alteromonadaceae</taxon>
        <taxon>Brumicola</taxon>
    </lineage>
</organism>
<dbReference type="OrthoDB" id="3711263at2"/>
<keyword evidence="11 14" id="KW-1015">Disulfide bond</keyword>
<dbReference type="eggNOG" id="COG1495">
    <property type="taxonomic scope" value="Bacteria"/>
</dbReference>
<name>G4QHU2_GLANF</name>
<dbReference type="Pfam" id="PF02600">
    <property type="entry name" value="DsbB"/>
    <property type="match status" value="1"/>
</dbReference>
<keyword evidence="5 14" id="KW-0997">Cell inner membrane</keyword>
<comment type="function">
    <text evidence="14">Required for disulfide bond formation in some periplasmic proteins. Acts by oxidizing the DsbA protein.</text>
</comment>
<feature type="topological domain" description="Periplasmic" evidence="14">
    <location>
        <begin position="32"/>
        <end position="49"/>
    </location>
</feature>
<keyword evidence="9 14" id="KW-0560">Oxidoreductase</keyword>
<keyword evidence="4 14" id="KW-1003">Cell membrane</keyword>
<keyword evidence="8 14" id="KW-1133">Transmembrane helix</keyword>
<feature type="topological domain" description="Cytoplasmic" evidence="14">
    <location>
        <begin position="1"/>
        <end position="14"/>
    </location>
</feature>
<evidence type="ECO:0000313" key="17">
    <source>
        <dbReference type="Proteomes" id="UP000009282"/>
    </source>
</evidence>
<sequence length="180" mass="20605">MLYDLQQWSHSRSAWQILFLSAAVLVGAALYFQHVQGLQPCIMCIYQRTAVISILLAAFVPLMHNSFFMRLIAFAIWGTAAVKGFLLSTEHKDILFGENSFLVPCGIEPNFPGFMPLHEWFPNLFGAPGDCYENSWQLFGLGMAEWMQIIFAIYIAVFVFMFVLQFISFSNNKTIRQKKL</sequence>
<dbReference type="Gene3D" id="1.20.1550.10">
    <property type="entry name" value="DsbB-like"/>
    <property type="match status" value="1"/>
</dbReference>
<evidence type="ECO:0000256" key="2">
    <source>
        <dbReference type="ARBA" id="ARBA00008823"/>
    </source>
</evidence>
<dbReference type="NCBIfam" id="NF002485">
    <property type="entry name" value="PRK01749.1"/>
    <property type="match status" value="1"/>
</dbReference>
<evidence type="ECO:0000256" key="9">
    <source>
        <dbReference type="ARBA" id="ARBA00023002"/>
    </source>
</evidence>
<dbReference type="InterPro" id="IPR003752">
    <property type="entry name" value="DiS_bond_form_DsbB/BdbC"/>
</dbReference>
<dbReference type="GO" id="GO:0009055">
    <property type="term" value="F:electron transfer activity"/>
    <property type="evidence" value="ECO:0007669"/>
    <property type="project" value="UniProtKB-UniRule"/>
</dbReference>
<evidence type="ECO:0000256" key="4">
    <source>
        <dbReference type="ARBA" id="ARBA00022475"/>
    </source>
</evidence>
<dbReference type="InterPro" id="IPR050183">
    <property type="entry name" value="DsbB"/>
</dbReference>
<feature type="transmembrane region" description="Helical" evidence="15">
    <location>
        <begin position="12"/>
        <end position="31"/>
    </location>
</feature>
<dbReference type="SUPFAM" id="SSF158442">
    <property type="entry name" value="DsbB-like"/>
    <property type="match status" value="1"/>
</dbReference>
<feature type="transmembrane region" description="Helical" evidence="15">
    <location>
        <begin position="146"/>
        <end position="169"/>
    </location>
</feature>
<dbReference type="AlphaFoldDB" id="G4QHU2"/>